<accession>A0AAV4ZRW9</accession>
<reference evidence="2" key="1">
    <citation type="journal article" date="2016" name="Front. Microbiol.">
        <title>Genome Sequence of the Piezophilic, Mesophilic Sulfate-Reducing Bacterium Desulfovibrio indicus J2T.</title>
        <authorList>
            <person name="Cao J."/>
            <person name="Maignien L."/>
            <person name="Shao Z."/>
            <person name="Alain K."/>
            <person name="Jebbar M."/>
        </authorList>
    </citation>
    <scope>NUCLEOTIDE SEQUENCE</scope>
    <source>
        <strain evidence="2">DSM 16372</strain>
    </source>
</reference>
<name>A0AAV4ZRW9_9HYPH</name>
<feature type="region of interest" description="Disordered" evidence="1">
    <location>
        <begin position="166"/>
        <end position="197"/>
    </location>
</feature>
<sequence>MPLDFATLLDAETRRRLDLTRSEVERCFGLADRWLAREIASAARRIRASVPEMASPASGGDAYTKHVLWCVVPELARRLGEPLLPNESVDMRLRASEGDELRDHVGICLANVGRVRLMRDVPAELRDVLHLLLHEPANGSPIAMALDRIAPPAPDADDRLARGIREISRRRGHDEVSAWHPGLQGSPPEPASRAPGP</sequence>
<feature type="compositionally biased region" description="Basic and acidic residues" evidence="1">
    <location>
        <begin position="166"/>
        <end position="177"/>
    </location>
</feature>
<dbReference type="EMBL" id="BPQO01000020">
    <property type="protein sequence ID" value="GJD90633.1"/>
    <property type="molecule type" value="Genomic_DNA"/>
</dbReference>
<evidence type="ECO:0008006" key="4">
    <source>
        <dbReference type="Google" id="ProtNLM"/>
    </source>
</evidence>
<dbReference type="Proteomes" id="UP001055247">
    <property type="component" value="Unassembled WGS sequence"/>
</dbReference>
<organism evidence="2 3">
    <name type="scientific">Methylobacterium hispanicum</name>
    <dbReference type="NCBI Taxonomy" id="270350"/>
    <lineage>
        <taxon>Bacteria</taxon>
        <taxon>Pseudomonadati</taxon>
        <taxon>Pseudomonadota</taxon>
        <taxon>Alphaproteobacteria</taxon>
        <taxon>Hyphomicrobiales</taxon>
        <taxon>Methylobacteriaceae</taxon>
        <taxon>Methylobacterium</taxon>
    </lineage>
</organism>
<evidence type="ECO:0000313" key="2">
    <source>
        <dbReference type="EMBL" id="GJD90633.1"/>
    </source>
</evidence>
<dbReference type="RefSeq" id="WP_238230762.1">
    <property type="nucleotide sequence ID" value="NZ_BPQO01000020.1"/>
</dbReference>
<dbReference type="AlphaFoldDB" id="A0AAV4ZRW9"/>
<evidence type="ECO:0000256" key="1">
    <source>
        <dbReference type="SAM" id="MobiDB-lite"/>
    </source>
</evidence>
<evidence type="ECO:0000313" key="3">
    <source>
        <dbReference type="Proteomes" id="UP001055247"/>
    </source>
</evidence>
<keyword evidence="3" id="KW-1185">Reference proteome</keyword>
<reference evidence="2" key="2">
    <citation type="submission" date="2021-08" db="EMBL/GenBank/DDBJ databases">
        <authorList>
            <person name="Tani A."/>
            <person name="Ola A."/>
            <person name="Ogura Y."/>
            <person name="Katsura K."/>
            <person name="Hayashi T."/>
        </authorList>
    </citation>
    <scope>NUCLEOTIDE SEQUENCE</scope>
    <source>
        <strain evidence="2">DSM 16372</strain>
    </source>
</reference>
<protein>
    <recommendedName>
        <fullName evidence="4">DUF222 domain-containing protein</fullName>
    </recommendedName>
</protein>
<comment type="caution">
    <text evidence="2">The sequence shown here is derived from an EMBL/GenBank/DDBJ whole genome shotgun (WGS) entry which is preliminary data.</text>
</comment>
<proteinExistence type="predicted"/>
<gene>
    <name evidence="2" type="ORF">BHAOGJBA_4175</name>
</gene>